<evidence type="ECO:0000256" key="9">
    <source>
        <dbReference type="PROSITE-ProRule" id="PRU00024"/>
    </source>
</evidence>
<dbReference type="Pfam" id="PF00643">
    <property type="entry name" value="zf-B_box"/>
    <property type="match status" value="2"/>
</dbReference>
<dbReference type="InterPro" id="IPR051979">
    <property type="entry name" value="B-box_zinc_finger"/>
</dbReference>
<dbReference type="SMART" id="SM00336">
    <property type="entry name" value="BBOX"/>
    <property type="match status" value="2"/>
</dbReference>
<protein>
    <submittedName>
        <fullName evidence="11">B-box zinc finger protein 20-like protein</fullName>
    </submittedName>
</protein>
<dbReference type="Proteomes" id="UP000623129">
    <property type="component" value="Unassembled WGS sequence"/>
</dbReference>
<evidence type="ECO:0000256" key="5">
    <source>
        <dbReference type="ARBA" id="ARBA00022833"/>
    </source>
</evidence>
<keyword evidence="8" id="KW-0539">Nucleus</keyword>
<keyword evidence="5" id="KW-0862">Zinc</keyword>
<dbReference type="GO" id="GO:0009640">
    <property type="term" value="P:photomorphogenesis"/>
    <property type="evidence" value="ECO:0007669"/>
    <property type="project" value="TreeGrafter"/>
</dbReference>
<feature type="domain" description="B box-type" evidence="10">
    <location>
        <begin position="1"/>
        <end position="47"/>
    </location>
</feature>
<evidence type="ECO:0000259" key="10">
    <source>
        <dbReference type="PROSITE" id="PS50119"/>
    </source>
</evidence>
<gene>
    <name evidence="11" type="ORF">FCM35_KLT01856</name>
</gene>
<comment type="subcellular location">
    <subcellularLocation>
        <location evidence="1">Nucleus</location>
    </subcellularLocation>
</comment>
<evidence type="ECO:0000256" key="1">
    <source>
        <dbReference type="ARBA" id="ARBA00004123"/>
    </source>
</evidence>
<accession>A0A833VRX4</accession>
<dbReference type="GO" id="GO:0008270">
    <property type="term" value="F:zinc ion binding"/>
    <property type="evidence" value="ECO:0007669"/>
    <property type="project" value="UniProtKB-KW"/>
</dbReference>
<feature type="domain" description="B box-type" evidence="10">
    <location>
        <begin position="54"/>
        <end position="101"/>
    </location>
</feature>
<keyword evidence="12" id="KW-1185">Reference proteome</keyword>
<evidence type="ECO:0000256" key="6">
    <source>
        <dbReference type="ARBA" id="ARBA00023015"/>
    </source>
</evidence>
<dbReference type="PANTHER" id="PTHR31832:SF52">
    <property type="entry name" value="B-BOX ZINC FINGER PROTEIN 21"/>
    <property type="match status" value="1"/>
</dbReference>
<dbReference type="FunFam" id="3.30.160.60:FF:000856">
    <property type="entry name" value="B-box zinc finger protein 21"/>
    <property type="match status" value="1"/>
</dbReference>
<sequence>MKVQCDVCGHEEASIFCCADEAALCDACDHKVHRANKLAGKHRRFALVRPASDDASPKCDVCQEKRGYIFCQEDRAILCKECDEPIHSSNELTKKHNRFLLVGARLSVQPLSSSISDSTSSEEPDEPLVTKNENMKKLQNKNNQENAEATATATATATALTTTVPVTTAVATSGSSISEYLTKECPGWHVEDLFIDDAAAAAAAATVTGNQLTPFLEADLEGNGFDLPIWVPQPTDFTSTAASTTFTHFQTPMMGHKGVGPTMKSSRDCWNDDLFTVPQISPKEAVPPCKRSRPSFWYY</sequence>
<dbReference type="EMBL" id="SWLB01000011">
    <property type="protein sequence ID" value="KAF3332279.1"/>
    <property type="molecule type" value="Genomic_DNA"/>
</dbReference>
<dbReference type="InterPro" id="IPR049808">
    <property type="entry name" value="CONSTANS-like_Bbox1"/>
</dbReference>
<keyword evidence="3" id="KW-0677">Repeat</keyword>
<dbReference type="InterPro" id="IPR000315">
    <property type="entry name" value="Znf_B-box"/>
</dbReference>
<name>A0A833VRX4_9POAL</name>
<evidence type="ECO:0000313" key="11">
    <source>
        <dbReference type="EMBL" id="KAF3332279.1"/>
    </source>
</evidence>
<evidence type="ECO:0000256" key="3">
    <source>
        <dbReference type="ARBA" id="ARBA00022737"/>
    </source>
</evidence>
<dbReference type="GO" id="GO:0006355">
    <property type="term" value="P:regulation of DNA-templated transcription"/>
    <property type="evidence" value="ECO:0007669"/>
    <property type="project" value="TreeGrafter"/>
</dbReference>
<evidence type="ECO:0000313" key="12">
    <source>
        <dbReference type="Proteomes" id="UP000623129"/>
    </source>
</evidence>
<dbReference type="PANTHER" id="PTHR31832">
    <property type="entry name" value="B-BOX ZINC FINGER PROTEIN 22"/>
    <property type="match status" value="1"/>
</dbReference>
<evidence type="ECO:0000256" key="7">
    <source>
        <dbReference type="ARBA" id="ARBA00023163"/>
    </source>
</evidence>
<dbReference type="CDD" id="cd19821">
    <property type="entry name" value="Bbox1_BBX-like"/>
    <property type="match status" value="2"/>
</dbReference>
<dbReference type="OrthoDB" id="153872at2759"/>
<dbReference type="Gene3D" id="3.30.160.60">
    <property type="entry name" value="Classic Zinc Finger"/>
    <property type="match status" value="1"/>
</dbReference>
<comment type="caution">
    <text evidence="11">The sequence shown here is derived from an EMBL/GenBank/DDBJ whole genome shotgun (WGS) entry which is preliminary data.</text>
</comment>
<keyword evidence="4 9" id="KW-0863">Zinc-finger</keyword>
<evidence type="ECO:0000256" key="8">
    <source>
        <dbReference type="ARBA" id="ARBA00023242"/>
    </source>
</evidence>
<evidence type="ECO:0000256" key="4">
    <source>
        <dbReference type="ARBA" id="ARBA00022771"/>
    </source>
</evidence>
<dbReference type="PROSITE" id="PS50119">
    <property type="entry name" value="ZF_BBOX"/>
    <property type="match status" value="2"/>
</dbReference>
<dbReference type="GO" id="GO:0000976">
    <property type="term" value="F:transcription cis-regulatory region binding"/>
    <property type="evidence" value="ECO:0007669"/>
    <property type="project" value="UniProtKB-ARBA"/>
</dbReference>
<keyword evidence="6" id="KW-0805">Transcription regulation</keyword>
<organism evidence="11 12">
    <name type="scientific">Carex littledalei</name>
    <dbReference type="NCBI Taxonomy" id="544730"/>
    <lineage>
        <taxon>Eukaryota</taxon>
        <taxon>Viridiplantae</taxon>
        <taxon>Streptophyta</taxon>
        <taxon>Embryophyta</taxon>
        <taxon>Tracheophyta</taxon>
        <taxon>Spermatophyta</taxon>
        <taxon>Magnoliopsida</taxon>
        <taxon>Liliopsida</taxon>
        <taxon>Poales</taxon>
        <taxon>Cyperaceae</taxon>
        <taxon>Cyperoideae</taxon>
        <taxon>Cariceae</taxon>
        <taxon>Carex</taxon>
        <taxon>Carex subgen. Euthyceras</taxon>
    </lineage>
</organism>
<keyword evidence="7" id="KW-0804">Transcription</keyword>
<reference evidence="11" key="1">
    <citation type="submission" date="2020-01" db="EMBL/GenBank/DDBJ databases">
        <title>Genome sequence of Kobresia littledalei, the first chromosome-level genome in the family Cyperaceae.</title>
        <authorList>
            <person name="Qu G."/>
        </authorList>
    </citation>
    <scope>NUCLEOTIDE SEQUENCE</scope>
    <source>
        <strain evidence="11">C.B.Clarke</strain>
        <tissue evidence="11">Leaf</tissue>
    </source>
</reference>
<dbReference type="GO" id="GO:0005634">
    <property type="term" value="C:nucleus"/>
    <property type="evidence" value="ECO:0007669"/>
    <property type="project" value="UniProtKB-SubCell"/>
</dbReference>
<dbReference type="AlphaFoldDB" id="A0A833VRX4"/>
<evidence type="ECO:0000256" key="2">
    <source>
        <dbReference type="ARBA" id="ARBA00022723"/>
    </source>
</evidence>
<proteinExistence type="predicted"/>
<keyword evidence="2" id="KW-0479">Metal-binding</keyword>